<protein>
    <submittedName>
        <fullName evidence="2">Copper uptake system-associated protein</fullName>
    </submittedName>
</protein>
<organism evidence="2 3">
    <name type="scientific">Pseudomonas idahonensis</name>
    <dbReference type="NCBI Taxonomy" id="2942628"/>
    <lineage>
        <taxon>Bacteria</taxon>
        <taxon>Pseudomonadati</taxon>
        <taxon>Pseudomonadota</taxon>
        <taxon>Gammaproteobacteria</taxon>
        <taxon>Pseudomonadales</taxon>
        <taxon>Pseudomonadaceae</taxon>
        <taxon>Pseudomonas</taxon>
    </lineage>
</organism>
<keyword evidence="1" id="KW-0732">Signal</keyword>
<sequence length="143" mass="15316">MKIPALMVLLATLSSGVLADTSTDQQRIEQMMRHTWERPDAPLHVGPVTVEGEHAVAGWTQGERGGRALLKRNSMGWRVVLCAGDALLDPATLHSAGLTPEAAASLSKTVAQAESTQAPERVKQFALFKGVMQVDKDAAHQGH</sequence>
<dbReference type="NCBIfam" id="NF033672">
    <property type="entry name" value="mbn_chaper_assoc"/>
    <property type="match status" value="1"/>
</dbReference>
<evidence type="ECO:0000313" key="2">
    <source>
        <dbReference type="EMBL" id="MDD1147849.1"/>
    </source>
</evidence>
<evidence type="ECO:0000313" key="3">
    <source>
        <dbReference type="Proteomes" id="UP001217610"/>
    </source>
</evidence>
<dbReference type="Proteomes" id="UP001217610">
    <property type="component" value="Unassembled WGS sequence"/>
</dbReference>
<keyword evidence="3" id="KW-1185">Reference proteome</keyword>
<feature type="signal peptide" evidence="1">
    <location>
        <begin position="1"/>
        <end position="19"/>
    </location>
</feature>
<reference evidence="2 3" key="1">
    <citation type="submission" date="2022-05" db="EMBL/GenBank/DDBJ databases">
        <title>Novel Pseudomonas spp. Isolated from a Rainbow Trout Aquaculture Facility.</title>
        <authorList>
            <person name="Testerman T."/>
            <person name="Graf J."/>
        </authorList>
    </citation>
    <scope>NUCLEOTIDE SEQUENCE [LARGE SCALE GENOMIC DNA]</scope>
    <source>
        <strain evidence="2 3">ID357</strain>
    </source>
</reference>
<evidence type="ECO:0000256" key="1">
    <source>
        <dbReference type="SAM" id="SignalP"/>
    </source>
</evidence>
<proteinExistence type="predicted"/>
<gene>
    <name evidence="2" type="ORF">M5G25_06115</name>
</gene>
<feature type="chain" id="PRO_5046980591" evidence="1">
    <location>
        <begin position="20"/>
        <end position="143"/>
    </location>
</feature>
<name>A0ABT5Q1E5_9PSED</name>
<comment type="caution">
    <text evidence="2">The sequence shown here is derived from an EMBL/GenBank/DDBJ whole genome shotgun (WGS) entry which is preliminary data.</text>
</comment>
<accession>A0ABT5Q1E5</accession>
<dbReference type="EMBL" id="JAMDGR010000002">
    <property type="protein sequence ID" value="MDD1147849.1"/>
    <property type="molecule type" value="Genomic_DNA"/>
</dbReference>
<dbReference type="RefSeq" id="WP_253166563.1">
    <property type="nucleotide sequence ID" value="NZ_CP149586.1"/>
</dbReference>